<protein>
    <submittedName>
        <fullName evidence="2">Uncharacterized protein</fullName>
    </submittedName>
</protein>
<evidence type="ECO:0000313" key="3">
    <source>
        <dbReference type="Proteomes" id="UP001286313"/>
    </source>
</evidence>
<evidence type="ECO:0000313" key="1">
    <source>
        <dbReference type="EMBL" id="KAK3851695.1"/>
    </source>
</evidence>
<sequence length="82" mass="9078">MEMTGGVTWRGFQAPKAGDCMEVHETRCWSLYGPNTSDCNGLEGPPGCLIRTGGTKWTELIGPRREYEGTPITWNGLTCRLE</sequence>
<dbReference type="AlphaFoldDB" id="A0AAE1F4L8"/>
<comment type="caution">
    <text evidence="2">The sequence shown here is derived from an EMBL/GenBank/DDBJ whole genome shotgun (WGS) entry which is preliminary data.</text>
</comment>
<organism evidence="2 3">
    <name type="scientific">Petrolisthes cinctipes</name>
    <name type="common">Flat porcelain crab</name>
    <dbReference type="NCBI Taxonomy" id="88211"/>
    <lineage>
        <taxon>Eukaryota</taxon>
        <taxon>Metazoa</taxon>
        <taxon>Ecdysozoa</taxon>
        <taxon>Arthropoda</taxon>
        <taxon>Crustacea</taxon>
        <taxon>Multicrustacea</taxon>
        <taxon>Malacostraca</taxon>
        <taxon>Eumalacostraca</taxon>
        <taxon>Eucarida</taxon>
        <taxon>Decapoda</taxon>
        <taxon>Pleocyemata</taxon>
        <taxon>Anomura</taxon>
        <taxon>Galatheoidea</taxon>
        <taxon>Porcellanidae</taxon>
        <taxon>Petrolisthes</taxon>
    </lineage>
</organism>
<proteinExistence type="predicted"/>
<evidence type="ECO:0000313" key="2">
    <source>
        <dbReference type="EMBL" id="KAK3867192.1"/>
    </source>
</evidence>
<dbReference type="EMBL" id="JAWQEG010007775">
    <property type="protein sequence ID" value="KAK3851695.1"/>
    <property type="molecule type" value="Genomic_DNA"/>
</dbReference>
<gene>
    <name evidence="2" type="ORF">Pcinc_027328</name>
    <name evidence="1" type="ORF">Pcinc_041674</name>
</gene>
<dbReference type="Proteomes" id="UP001286313">
    <property type="component" value="Unassembled WGS sequence"/>
</dbReference>
<accession>A0AAE1F4L8</accession>
<dbReference type="EMBL" id="JAWQEG010003261">
    <property type="protein sequence ID" value="KAK3867192.1"/>
    <property type="molecule type" value="Genomic_DNA"/>
</dbReference>
<reference evidence="2" key="1">
    <citation type="submission" date="2023-10" db="EMBL/GenBank/DDBJ databases">
        <title>Genome assemblies of two species of porcelain crab, Petrolisthes cinctipes and Petrolisthes manimaculis (Anomura: Porcellanidae).</title>
        <authorList>
            <person name="Angst P."/>
        </authorList>
    </citation>
    <scope>NUCLEOTIDE SEQUENCE</scope>
    <source>
        <strain evidence="2">PB745_01</strain>
        <tissue evidence="2">Gill</tissue>
    </source>
</reference>
<keyword evidence="3" id="KW-1185">Reference proteome</keyword>
<name>A0AAE1F4L8_PETCI</name>